<feature type="chain" id="PRO_5022799904" evidence="6">
    <location>
        <begin position="21"/>
        <end position="528"/>
    </location>
</feature>
<evidence type="ECO:0000313" key="8">
    <source>
        <dbReference type="EMBL" id="KAA1189641.1"/>
    </source>
</evidence>
<keyword evidence="3 6" id="KW-0732">Signal</keyword>
<feature type="compositionally biased region" description="Low complexity" evidence="5">
    <location>
        <begin position="52"/>
        <end position="61"/>
    </location>
</feature>
<dbReference type="InterPro" id="IPR023346">
    <property type="entry name" value="Lysozyme-like_dom_sf"/>
</dbReference>
<keyword evidence="4" id="KW-0472">Membrane</keyword>
<dbReference type="PROSITE" id="PS51257">
    <property type="entry name" value="PROKAR_LIPOPROTEIN"/>
    <property type="match status" value="1"/>
</dbReference>
<evidence type="ECO:0000256" key="5">
    <source>
        <dbReference type="SAM" id="MobiDB-lite"/>
    </source>
</evidence>
<dbReference type="Proteomes" id="UP000323708">
    <property type="component" value="Unassembled WGS sequence"/>
</dbReference>
<protein>
    <submittedName>
        <fullName evidence="8">Transporter substrate-binding domain-containing protein</fullName>
    </submittedName>
</protein>
<dbReference type="InterPro" id="IPR001638">
    <property type="entry name" value="Solute-binding_3/MltF_N"/>
</dbReference>
<evidence type="ECO:0000256" key="6">
    <source>
        <dbReference type="SAM" id="SignalP"/>
    </source>
</evidence>
<organism evidence="8 9">
    <name type="scientific">Pseudohalioglobus sediminis</name>
    <dbReference type="NCBI Taxonomy" id="2606449"/>
    <lineage>
        <taxon>Bacteria</taxon>
        <taxon>Pseudomonadati</taxon>
        <taxon>Pseudomonadota</taxon>
        <taxon>Gammaproteobacteria</taxon>
        <taxon>Cellvibrionales</taxon>
        <taxon>Halieaceae</taxon>
        <taxon>Pseudohalioglobus</taxon>
    </lineage>
</organism>
<feature type="region of interest" description="Disordered" evidence="5">
    <location>
        <begin position="22"/>
        <end position="71"/>
    </location>
</feature>
<dbReference type="PANTHER" id="PTHR35936">
    <property type="entry name" value="MEMBRANE-BOUND LYTIC MUREIN TRANSGLYCOSYLASE F"/>
    <property type="match status" value="1"/>
</dbReference>
<evidence type="ECO:0000313" key="9">
    <source>
        <dbReference type="Proteomes" id="UP000323708"/>
    </source>
</evidence>
<dbReference type="CDD" id="cd13403">
    <property type="entry name" value="MLTF-like"/>
    <property type="match status" value="1"/>
</dbReference>
<feature type="signal peptide" evidence="6">
    <location>
        <begin position="1"/>
        <end position="20"/>
    </location>
</feature>
<dbReference type="Pfam" id="PF01464">
    <property type="entry name" value="SLT"/>
    <property type="match status" value="1"/>
</dbReference>
<keyword evidence="9" id="KW-1185">Reference proteome</keyword>
<dbReference type="SMART" id="SM00062">
    <property type="entry name" value="PBPb"/>
    <property type="match status" value="1"/>
</dbReference>
<dbReference type="EMBL" id="VTUX01000007">
    <property type="protein sequence ID" value="KAA1189641.1"/>
    <property type="molecule type" value="Genomic_DNA"/>
</dbReference>
<dbReference type="GO" id="GO:0009279">
    <property type="term" value="C:cell outer membrane"/>
    <property type="evidence" value="ECO:0007669"/>
    <property type="project" value="UniProtKB-SubCell"/>
</dbReference>
<dbReference type="PANTHER" id="PTHR35936:SF32">
    <property type="entry name" value="MEMBRANE-BOUND LYTIC MUREIN TRANSGLYCOSYLASE F"/>
    <property type="match status" value="1"/>
</dbReference>
<dbReference type="InterPro" id="IPR008258">
    <property type="entry name" value="Transglycosylase_SLT_dom_1"/>
</dbReference>
<feature type="domain" description="Solute-binding protein family 3/N-terminal" evidence="7">
    <location>
        <begin position="92"/>
        <end position="330"/>
    </location>
</feature>
<evidence type="ECO:0000256" key="3">
    <source>
        <dbReference type="ARBA" id="ARBA00022729"/>
    </source>
</evidence>
<evidence type="ECO:0000256" key="4">
    <source>
        <dbReference type="ARBA" id="ARBA00023237"/>
    </source>
</evidence>
<dbReference type="CDD" id="cd01009">
    <property type="entry name" value="PBP2_YfhD_N"/>
    <property type="match status" value="1"/>
</dbReference>
<dbReference type="SUPFAM" id="SSF53850">
    <property type="entry name" value="Periplasmic binding protein-like II"/>
    <property type="match status" value="1"/>
</dbReference>
<comment type="similarity">
    <text evidence="2">Belongs to the bacterial solute-binding protein 3 family.</text>
</comment>
<evidence type="ECO:0000259" key="7">
    <source>
        <dbReference type="SMART" id="SM00062"/>
    </source>
</evidence>
<accession>A0A5B0WTW7</accession>
<gene>
    <name evidence="8" type="ORF">F0M18_14930</name>
</gene>
<evidence type="ECO:0000256" key="1">
    <source>
        <dbReference type="ARBA" id="ARBA00004339"/>
    </source>
</evidence>
<dbReference type="Gene3D" id="3.40.190.10">
    <property type="entry name" value="Periplasmic binding protein-like II"/>
    <property type="match status" value="2"/>
</dbReference>
<comment type="subcellular location">
    <subcellularLocation>
        <location evidence="1">Cell outer membrane</location>
        <topology evidence="1">Peripheral membrane protein</topology>
    </subcellularLocation>
</comment>
<name>A0A5B0WTW7_9GAMM</name>
<dbReference type="SUPFAM" id="SSF53955">
    <property type="entry name" value="Lysozyme-like"/>
    <property type="match status" value="1"/>
</dbReference>
<proteinExistence type="inferred from homology"/>
<dbReference type="RefSeq" id="WP_149612251.1">
    <property type="nucleotide sequence ID" value="NZ_VTUX01000007.1"/>
</dbReference>
<dbReference type="Gene3D" id="1.10.530.10">
    <property type="match status" value="1"/>
</dbReference>
<comment type="caution">
    <text evidence="8">The sequence shown here is derived from an EMBL/GenBank/DDBJ whole genome shotgun (WGS) entry which is preliminary data.</text>
</comment>
<reference evidence="8 9" key="1">
    <citation type="submission" date="2019-09" db="EMBL/GenBank/DDBJ databases">
        <authorList>
            <person name="Chen X.-Y."/>
        </authorList>
    </citation>
    <scope>NUCLEOTIDE SEQUENCE [LARGE SCALE GENOMIC DNA]</scope>
    <source>
        <strain evidence="8 9">NY5</strain>
    </source>
</reference>
<keyword evidence="4" id="KW-0998">Cell outer membrane</keyword>
<dbReference type="Pfam" id="PF00497">
    <property type="entry name" value="SBP_bac_3"/>
    <property type="match status" value="1"/>
</dbReference>
<dbReference type="AlphaFoldDB" id="A0A5B0WTW7"/>
<sequence length="528" mass="58913">MTRLNTLALLFCLFSVSACSEPPPANTAAEPGAVSADTASMDAPGTNAPGQADAPASLAPSPDEEALETPRVFGEAWTGDLDVMEERRVIRMLTVYTPGRYYLESNGEEKGLVKEMASRFEDFINKELKRKTVKVNVAIIPMARGQLIPALLAGQGDIINAGLSITPERDELVDFSIPVSKPLSEVLITGPTAEPLADIEDLSGKTLYVRQSSSYRESVEALNQRLQAKGKALVHIEPVSEFLEDDDLIEMVDRGLLPWAIVDDYKPLLWKDVFANITVRDDIVFREAGRIAWVFREDSPQLAAALNKFLKQNREGTLIGNVLRNRYIRDFDWAANALDDSDYRRFLELEHLFEKHGEKYNVDYLIAAAQGYQESRLDQSARSAAGAIGIMQLLPSTARDKNVGIPDIHEADANIEAGIKYLDFLRQRYFNDPEITRVNKTLLALAAYNVGPSRMINLRNSAAKKGYDPNVWFDNVELVAAREVGREPVQYVANIYKYYLAYRFSLAQQARHAEARARAGMSPYRSED</sequence>
<evidence type="ECO:0000256" key="2">
    <source>
        <dbReference type="ARBA" id="ARBA00010333"/>
    </source>
</evidence>